<dbReference type="Gene3D" id="1.10.630.10">
    <property type="entry name" value="Cytochrome P450"/>
    <property type="match status" value="1"/>
</dbReference>
<evidence type="ECO:0000256" key="1">
    <source>
        <dbReference type="ARBA" id="ARBA00001971"/>
    </source>
</evidence>
<evidence type="ECO:0000256" key="2">
    <source>
        <dbReference type="ARBA" id="ARBA00010617"/>
    </source>
</evidence>
<keyword evidence="11" id="KW-1185">Reference proteome</keyword>
<dbReference type="PANTHER" id="PTHR24305">
    <property type="entry name" value="CYTOCHROME P450"/>
    <property type="match status" value="1"/>
</dbReference>
<evidence type="ECO:0000256" key="9">
    <source>
        <dbReference type="SAM" id="Phobius"/>
    </source>
</evidence>
<evidence type="ECO:0000256" key="5">
    <source>
        <dbReference type="ARBA" id="ARBA00023002"/>
    </source>
</evidence>
<dbReference type="PRINTS" id="PR00385">
    <property type="entry name" value="P450"/>
</dbReference>
<keyword evidence="4 8" id="KW-0479">Metal-binding</keyword>
<comment type="similarity">
    <text evidence="2">Belongs to the cytochrome P450 family.</text>
</comment>
<dbReference type="EMBL" id="JAUJFL010000004">
    <property type="protein sequence ID" value="KAK2605598.1"/>
    <property type="molecule type" value="Genomic_DNA"/>
</dbReference>
<evidence type="ECO:0008006" key="12">
    <source>
        <dbReference type="Google" id="ProtNLM"/>
    </source>
</evidence>
<dbReference type="CDD" id="cd11060">
    <property type="entry name" value="CYP57A1-like"/>
    <property type="match status" value="1"/>
</dbReference>
<dbReference type="PRINTS" id="PR00463">
    <property type="entry name" value="EP450I"/>
</dbReference>
<protein>
    <recommendedName>
        <fullName evidence="12">Cytochrome P450</fullName>
    </recommendedName>
</protein>
<gene>
    <name evidence="10" type="ORF">N8I77_008424</name>
</gene>
<evidence type="ECO:0000256" key="4">
    <source>
        <dbReference type="ARBA" id="ARBA00022723"/>
    </source>
</evidence>
<dbReference type="Proteomes" id="UP001265746">
    <property type="component" value="Unassembled WGS sequence"/>
</dbReference>
<keyword evidence="3 8" id="KW-0349">Heme</keyword>
<dbReference type="PANTHER" id="PTHR24305:SF77">
    <property type="entry name" value="CYTOCHROME P450 MONOOXYGENASE"/>
    <property type="match status" value="1"/>
</dbReference>
<evidence type="ECO:0000256" key="7">
    <source>
        <dbReference type="ARBA" id="ARBA00023033"/>
    </source>
</evidence>
<keyword evidence="5" id="KW-0560">Oxidoreductase</keyword>
<dbReference type="GO" id="GO:0020037">
    <property type="term" value="F:heme binding"/>
    <property type="evidence" value="ECO:0007669"/>
    <property type="project" value="InterPro"/>
</dbReference>
<dbReference type="AlphaFoldDB" id="A0AAD9SEY5"/>
<proteinExistence type="inferred from homology"/>
<comment type="cofactor">
    <cofactor evidence="1 8">
        <name>heme</name>
        <dbReference type="ChEBI" id="CHEBI:30413"/>
    </cofactor>
</comment>
<dbReference type="InterPro" id="IPR050121">
    <property type="entry name" value="Cytochrome_P450_monoxygenase"/>
</dbReference>
<dbReference type="SUPFAM" id="SSF48264">
    <property type="entry name" value="Cytochrome P450"/>
    <property type="match status" value="1"/>
</dbReference>
<organism evidence="10 11">
    <name type="scientific">Phomopsis amygdali</name>
    <name type="common">Fusicoccum amygdali</name>
    <dbReference type="NCBI Taxonomy" id="1214568"/>
    <lineage>
        <taxon>Eukaryota</taxon>
        <taxon>Fungi</taxon>
        <taxon>Dikarya</taxon>
        <taxon>Ascomycota</taxon>
        <taxon>Pezizomycotina</taxon>
        <taxon>Sordariomycetes</taxon>
        <taxon>Sordariomycetidae</taxon>
        <taxon>Diaporthales</taxon>
        <taxon>Diaporthaceae</taxon>
        <taxon>Diaporthe</taxon>
    </lineage>
</organism>
<dbReference type="GO" id="GO:0016705">
    <property type="term" value="F:oxidoreductase activity, acting on paired donors, with incorporation or reduction of molecular oxygen"/>
    <property type="evidence" value="ECO:0007669"/>
    <property type="project" value="InterPro"/>
</dbReference>
<evidence type="ECO:0000256" key="3">
    <source>
        <dbReference type="ARBA" id="ARBA00022617"/>
    </source>
</evidence>
<keyword evidence="6 8" id="KW-0408">Iron</keyword>
<dbReference type="InterPro" id="IPR002401">
    <property type="entry name" value="Cyt_P450_E_grp-I"/>
</dbReference>
<accession>A0AAD9SEY5</accession>
<comment type="caution">
    <text evidence="10">The sequence shown here is derived from an EMBL/GenBank/DDBJ whole genome shotgun (WGS) entry which is preliminary data.</text>
</comment>
<feature type="transmembrane region" description="Helical" evidence="9">
    <location>
        <begin position="15"/>
        <end position="36"/>
    </location>
</feature>
<dbReference type="InterPro" id="IPR036396">
    <property type="entry name" value="Cyt_P450_sf"/>
</dbReference>
<evidence type="ECO:0000256" key="8">
    <source>
        <dbReference type="PIRSR" id="PIRSR602401-1"/>
    </source>
</evidence>
<dbReference type="InterPro" id="IPR001128">
    <property type="entry name" value="Cyt_P450"/>
</dbReference>
<evidence type="ECO:0000313" key="10">
    <source>
        <dbReference type="EMBL" id="KAK2605598.1"/>
    </source>
</evidence>
<keyword evidence="9" id="KW-1133">Transmembrane helix</keyword>
<name>A0AAD9SEY5_PHOAM</name>
<dbReference type="GO" id="GO:0005506">
    <property type="term" value="F:iron ion binding"/>
    <property type="evidence" value="ECO:0007669"/>
    <property type="project" value="InterPro"/>
</dbReference>
<reference evidence="10" key="1">
    <citation type="submission" date="2023-06" db="EMBL/GenBank/DDBJ databases">
        <authorList>
            <person name="Noh H."/>
        </authorList>
    </citation>
    <scope>NUCLEOTIDE SEQUENCE</scope>
    <source>
        <strain evidence="10">DUCC20226</strain>
    </source>
</reference>
<keyword evidence="9" id="KW-0472">Membrane</keyword>
<sequence length="515" mass="57739">MLGRTALTHLEQPNILILALGALVFALYLLSFHTWWRLRHIPGPALSWLGSSWLVRNAVSGATAPNSRDLARYGSLVRIGPNAVATDDPEVVRRLSRPPYVRDPWNLGFRFDNGKDNIFTTLDVTLHDKVKAKTAYGMAGKDGVDLESGIDAQIGRLLGIIRSNHLTTIEQHRIMDLAPLIRFFTSDVFTSLFFGKEIGFMDADDLYGLAKLSDQVIALLSLISDLPWLRAVVQSRLLSFLQPRATDKVGIGKLQGVAKEIVEERFQKSAVDKQDILGSFMRNGLELEECYRQGIAFLFAGGDTTASSLRGILMYTMTTPRVYQSLKQTIRRAVSDGNVSSPITIAQAKKLPYLSAVVYEGLRLRPAGTLGHPKVIPPEGDTIEGLFVPGKTTVYVNWIAMLQRKDAFGDDAALFRPERFLECSVEKKAEMERTAEMAFGVGRYQCSGKVIALSELYKVVFELFRHFDFQVVDPGNPWEERSWANWGHRRMMVRITEDSYVQTRSVVRQSDKYGD</sequence>
<dbReference type="Pfam" id="PF00067">
    <property type="entry name" value="p450"/>
    <property type="match status" value="1"/>
</dbReference>
<feature type="binding site" description="axial binding residue" evidence="8">
    <location>
        <position position="446"/>
    </location>
    <ligand>
        <name>heme</name>
        <dbReference type="ChEBI" id="CHEBI:30413"/>
    </ligand>
    <ligandPart>
        <name>Fe</name>
        <dbReference type="ChEBI" id="CHEBI:18248"/>
    </ligandPart>
</feature>
<dbReference type="GO" id="GO:0004497">
    <property type="term" value="F:monooxygenase activity"/>
    <property type="evidence" value="ECO:0007669"/>
    <property type="project" value="UniProtKB-KW"/>
</dbReference>
<evidence type="ECO:0000313" key="11">
    <source>
        <dbReference type="Proteomes" id="UP001265746"/>
    </source>
</evidence>
<evidence type="ECO:0000256" key="6">
    <source>
        <dbReference type="ARBA" id="ARBA00023004"/>
    </source>
</evidence>
<keyword evidence="9" id="KW-0812">Transmembrane</keyword>
<keyword evidence="7" id="KW-0503">Monooxygenase</keyword>